<dbReference type="Pfam" id="PF01761">
    <property type="entry name" value="DHQ_synthase"/>
    <property type="match status" value="1"/>
</dbReference>
<evidence type="ECO:0000256" key="1">
    <source>
        <dbReference type="ARBA" id="ARBA00001393"/>
    </source>
</evidence>
<dbReference type="CDD" id="cd08195">
    <property type="entry name" value="DHQS"/>
    <property type="match status" value="1"/>
</dbReference>
<dbReference type="GO" id="GO:0000166">
    <property type="term" value="F:nucleotide binding"/>
    <property type="evidence" value="ECO:0007669"/>
    <property type="project" value="UniProtKB-KW"/>
</dbReference>
<comment type="caution">
    <text evidence="21">The sequence shown here is derived from an EMBL/GenBank/DDBJ whole genome shotgun (WGS) entry which is preliminary data.</text>
</comment>
<evidence type="ECO:0000256" key="4">
    <source>
        <dbReference type="ARBA" id="ARBA00004496"/>
    </source>
</evidence>
<name>A0A1V4EUV6_9BACL</name>
<keyword evidence="17 18" id="KW-0170">Cobalt</keyword>
<evidence type="ECO:0000256" key="12">
    <source>
        <dbReference type="ARBA" id="ARBA00022741"/>
    </source>
</evidence>
<feature type="domain" description="3-dehydroquinate synthase N-terminal" evidence="19">
    <location>
        <begin position="74"/>
        <end position="183"/>
    </location>
</feature>
<comment type="cofactor">
    <cofactor evidence="3">
        <name>Zn(2+)</name>
        <dbReference type="ChEBI" id="CHEBI:29105"/>
    </cofactor>
</comment>
<dbReference type="InterPro" id="IPR030960">
    <property type="entry name" value="DHQS/DOIS_N"/>
</dbReference>
<evidence type="ECO:0000256" key="17">
    <source>
        <dbReference type="ARBA" id="ARBA00023285"/>
    </source>
</evidence>
<keyword evidence="22" id="KW-1185">Reference proteome</keyword>
<keyword evidence="10 18" id="KW-0028">Amino-acid biosynthesis</keyword>
<reference evidence="21 22" key="1">
    <citation type="submission" date="2017-02" db="EMBL/GenBank/DDBJ databases">
        <title>Draft genome of Acidibacillus ferrooxidans Huett2.</title>
        <authorList>
            <person name="Schopf S."/>
        </authorList>
    </citation>
    <scope>NUCLEOTIDE SEQUENCE [LARGE SCALE GENOMIC DNA]</scope>
    <source>
        <strain evidence="21 22">Huett2</strain>
    </source>
</reference>
<protein>
    <recommendedName>
        <fullName evidence="8 18">3-dehydroquinate synthase</fullName>
        <shortName evidence="18">DHQS</shortName>
        <ecNumber evidence="7 18">4.2.3.4</ecNumber>
    </recommendedName>
</protein>
<evidence type="ECO:0000259" key="20">
    <source>
        <dbReference type="Pfam" id="PF24621"/>
    </source>
</evidence>
<evidence type="ECO:0000256" key="6">
    <source>
        <dbReference type="ARBA" id="ARBA00005412"/>
    </source>
</evidence>
<keyword evidence="12 18" id="KW-0547">Nucleotide-binding</keyword>
<dbReference type="InterPro" id="IPR050071">
    <property type="entry name" value="Dehydroquinate_synthase"/>
</dbReference>
<keyword evidence="9 18" id="KW-0963">Cytoplasm</keyword>
<dbReference type="InterPro" id="IPR056179">
    <property type="entry name" value="DHQS_C"/>
</dbReference>
<comment type="catalytic activity">
    <reaction evidence="1 18">
        <text>7-phospho-2-dehydro-3-deoxy-D-arabino-heptonate = 3-dehydroquinate + phosphate</text>
        <dbReference type="Rhea" id="RHEA:21968"/>
        <dbReference type="ChEBI" id="CHEBI:32364"/>
        <dbReference type="ChEBI" id="CHEBI:43474"/>
        <dbReference type="ChEBI" id="CHEBI:58394"/>
        <dbReference type="EC" id="4.2.3.4"/>
    </reaction>
</comment>
<feature type="binding site" evidence="18">
    <location>
        <begin position="174"/>
        <end position="177"/>
    </location>
    <ligand>
        <name>NAD(+)</name>
        <dbReference type="ChEBI" id="CHEBI:57540"/>
    </ligand>
</feature>
<dbReference type="RefSeq" id="WP_079290278.1">
    <property type="nucleotide sequence ID" value="NZ_MWPS01000016.1"/>
</dbReference>
<feature type="binding site" evidence="18">
    <location>
        <position position="189"/>
    </location>
    <ligand>
        <name>Zn(2+)</name>
        <dbReference type="ChEBI" id="CHEBI:29105"/>
    </ligand>
</feature>
<dbReference type="Gene3D" id="1.20.1090.10">
    <property type="entry name" value="Dehydroquinate synthase-like - alpha domain"/>
    <property type="match status" value="1"/>
</dbReference>
<evidence type="ECO:0000256" key="15">
    <source>
        <dbReference type="ARBA" id="ARBA00023141"/>
    </source>
</evidence>
<dbReference type="HAMAP" id="MF_00110">
    <property type="entry name" value="DHQ_synthase"/>
    <property type="match status" value="1"/>
</dbReference>
<evidence type="ECO:0000256" key="3">
    <source>
        <dbReference type="ARBA" id="ARBA00001947"/>
    </source>
</evidence>
<dbReference type="EMBL" id="MWPS01000016">
    <property type="protein sequence ID" value="OPG16544.1"/>
    <property type="molecule type" value="Genomic_DNA"/>
</dbReference>
<dbReference type="NCBIfam" id="TIGR01357">
    <property type="entry name" value="aroB"/>
    <property type="match status" value="1"/>
</dbReference>
<keyword evidence="14 18" id="KW-0520">NAD</keyword>
<dbReference type="InterPro" id="IPR016037">
    <property type="entry name" value="DHQ_synth_AroB"/>
</dbReference>
<dbReference type="AlphaFoldDB" id="A0A1V4EUV6"/>
<dbReference type="Gene3D" id="3.40.50.1970">
    <property type="match status" value="1"/>
</dbReference>
<keyword evidence="13 18" id="KW-0862">Zinc</keyword>
<dbReference type="GO" id="GO:0009423">
    <property type="term" value="P:chorismate biosynthetic process"/>
    <property type="evidence" value="ECO:0007669"/>
    <property type="project" value="UniProtKB-UniRule"/>
</dbReference>
<dbReference type="InterPro" id="IPR030963">
    <property type="entry name" value="DHQ_synth_fam"/>
</dbReference>
<dbReference type="PANTHER" id="PTHR43622:SF7">
    <property type="entry name" value="3-DEHYDROQUINATE SYNTHASE, CHLOROPLASTIC"/>
    <property type="match status" value="1"/>
</dbReference>
<dbReference type="GO" id="GO:0003856">
    <property type="term" value="F:3-dehydroquinate synthase activity"/>
    <property type="evidence" value="ECO:0007669"/>
    <property type="project" value="UniProtKB-UniRule"/>
</dbReference>
<proteinExistence type="inferred from homology"/>
<feature type="binding site" evidence="18">
    <location>
        <position position="268"/>
    </location>
    <ligand>
        <name>Zn(2+)</name>
        <dbReference type="ChEBI" id="CHEBI:29105"/>
    </ligand>
</feature>
<feature type="domain" description="3-dehydroquinate synthase C-terminal" evidence="20">
    <location>
        <begin position="186"/>
        <end position="329"/>
    </location>
</feature>
<comment type="cofactor">
    <cofactor evidence="18">
        <name>Co(2+)</name>
        <dbReference type="ChEBI" id="CHEBI:48828"/>
    </cofactor>
    <cofactor evidence="18">
        <name>Zn(2+)</name>
        <dbReference type="ChEBI" id="CHEBI:29105"/>
    </cofactor>
    <text evidence="18">Binds 1 divalent metal cation per subunit. Can use either Co(2+) or Zn(2+).</text>
</comment>
<evidence type="ECO:0000313" key="21">
    <source>
        <dbReference type="EMBL" id="OPG16544.1"/>
    </source>
</evidence>
<keyword evidence="11 18" id="KW-0479">Metal-binding</keyword>
<evidence type="ECO:0000256" key="10">
    <source>
        <dbReference type="ARBA" id="ARBA00022605"/>
    </source>
</evidence>
<keyword evidence="16 18" id="KW-0456">Lyase</keyword>
<evidence type="ECO:0000256" key="8">
    <source>
        <dbReference type="ARBA" id="ARBA00017684"/>
    </source>
</evidence>
<comment type="pathway">
    <text evidence="5 18">Metabolic intermediate biosynthesis; chorismate biosynthesis; chorismate from D-erythrose 4-phosphate and phosphoenolpyruvate: step 2/7.</text>
</comment>
<dbReference type="GO" id="GO:0046872">
    <property type="term" value="F:metal ion binding"/>
    <property type="evidence" value="ECO:0007669"/>
    <property type="project" value="UniProtKB-KW"/>
</dbReference>
<dbReference type="UniPathway" id="UPA00053">
    <property type="reaction ID" value="UER00085"/>
</dbReference>
<feature type="binding site" evidence="18">
    <location>
        <position position="156"/>
    </location>
    <ligand>
        <name>NAD(+)</name>
        <dbReference type="ChEBI" id="CHEBI:57540"/>
    </ligand>
</feature>
<comment type="caution">
    <text evidence="18">Lacks conserved residue(s) required for the propagation of feature annotation.</text>
</comment>
<feature type="binding site" evidence="18">
    <location>
        <position position="147"/>
    </location>
    <ligand>
        <name>NAD(+)</name>
        <dbReference type="ChEBI" id="CHEBI:57540"/>
    </ligand>
</feature>
<dbReference type="Pfam" id="PF24621">
    <property type="entry name" value="DHQS_C"/>
    <property type="match status" value="1"/>
</dbReference>
<feature type="binding site" evidence="18">
    <location>
        <begin position="135"/>
        <end position="136"/>
    </location>
    <ligand>
        <name>NAD(+)</name>
        <dbReference type="ChEBI" id="CHEBI:57540"/>
    </ligand>
</feature>
<keyword evidence="15 18" id="KW-0057">Aromatic amino acid biosynthesis</keyword>
<evidence type="ECO:0000259" key="19">
    <source>
        <dbReference type="Pfam" id="PF01761"/>
    </source>
</evidence>
<dbReference type="Proteomes" id="UP000190229">
    <property type="component" value="Unassembled WGS sequence"/>
</dbReference>
<comment type="function">
    <text evidence="18">Catalyzes the conversion of 3-deoxy-D-arabino-heptulosonate 7-phosphate (DAHP) to dehydroquinate (DHQ).</text>
</comment>
<evidence type="ECO:0000256" key="13">
    <source>
        <dbReference type="ARBA" id="ARBA00022833"/>
    </source>
</evidence>
<dbReference type="EC" id="4.2.3.4" evidence="7 18"/>
<evidence type="ECO:0000256" key="7">
    <source>
        <dbReference type="ARBA" id="ARBA00013031"/>
    </source>
</evidence>
<accession>A0A1V4EUV6</accession>
<evidence type="ECO:0000256" key="5">
    <source>
        <dbReference type="ARBA" id="ARBA00004661"/>
    </source>
</evidence>
<dbReference type="PANTHER" id="PTHR43622">
    <property type="entry name" value="3-DEHYDROQUINATE SYNTHASE"/>
    <property type="match status" value="1"/>
</dbReference>
<evidence type="ECO:0000256" key="18">
    <source>
        <dbReference type="HAMAP-Rule" id="MF_00110"/>
    </source>
</evidence>
<comment type="subcellular location">
    <subcellularLocation>
        <location evidence="4 18">Cytoplasm</location>
    </subcellularLocation>
</comment>
<evidence type="ECO:0000256" key="9">
    <source>
        <dbReference type="ARBA" id="ARBA00022490"/>
    </source>
</evidence>
<organism evidence="21 22">
    <name type="scientific">Ferroacidibacillus organovorans</name>
    <dbReference type="NCBI Taxonomy" id="1765683"/>
    <lineage>
        <taxon>Bacteria</taxon>
        <taxon>Bacillati</taxon>
        <taxon>Bacillota</taxon>
        <taxon>Bacilli</taxon>
        <taxon>Bacillales</taxon>
        <taxon>Alicyclobacillaceae</taxon>
        <taxon>Ferroacidibacillus</taxon>
    </lineage>
</organism>
<evidence type="ECO:0000256" key="16">
    <source>
        <dbReference type="ARBA" id="ARBA00023239"/>
    </source>
</evidence>
<evidence type="ECO:0000256" key="14">
    <source>
        <dbReference type="ARBA" id="ARBA00023027"/>
    </source>
</evidence>
<evidence type="ECO:0000256" key="2">
    <source>
        <dbReference type="ARBA" id="ARBA00001911"/>
    </source>
</evidence>
<sequence length="367" mass="39650">MSAHHTLYVQSTGGDYEVHIGRQLLAEVGKRVQAVCKDVTSALLVVDESLLAFSYADTVEASLKAGGMPTVRTVVARGEASKSLATADTLYTRCVEAGLDRKSVVLALGGGVVGDLAGFVAATYMRGVRFVQIPTTLLAHDASIGGKVAINLPQGKNLVGAFHPPCIVLYDVETLRTLPARERSSGLAEAIKHGVIWSESFFSWLEEHMDSLVDGDLDATEEMLFTSCAIKAEIVSKDETEQGVRAFLNFGHTVAHAIEALAYGQFAHGEAVAIGMMTECLISVSLGRCDETVLHRLRTLLKAAHLPQHIPPSFDVDALIAAMRRDKKATRQQLAFVLPTRIGNVELYPDVEETRVATALRARRLTQ</sequence>
<dbReference type="FunFam" id="3.40.50.1970:FF:000007">
    <property type="entry name" value="Pentafunctional AROM polypeptide"/>
    <property type="match status" value="1"/>
</dbReference>
<comment type="similarity">
    <text evidence="6 18">Belongs to the sugar phosphate cyclases superfamily. Dehydroquinate synthase family.</text>
</comment>
<feature type="binding site" evidence="18">
    <location>
        <position position="252"/>
    </location>
    <ligand>
        <name>Zn(2+)</name>
        <dbReference type="ChEBI" id="CHEBI:29105"/>
    </ligand>
</feature>
<evidence type="ECO:0000256" key="11">
    <source>
        <dbReference type="ARBA" id="ARBA00022723"/>
    </source>
</evidence>
<comment type="cofactor">
    <cofactor evidence="2 18">
        <name>NAD(+)</name>
        <dbReference type="ChEBI" id="CHEBI:57540"/>
    </cofactor>
</comment>
<dbReference type="SUPFAM" id="SSF56796">
    <property type="entry name" value="Dehydroquinate synthase-like"/>
    <property type="match status" value="1"/>
</dbReference>
<evidence type="ECO:0000313" key="22">
    <source>
        <dbReference type="Proteomes" id="UP000190229"/>
    </source>
</evidence>
<dbReference type="GO" id="GO:0008652">
    <property type="term" value="P:amino acid biosynthetic process"/>
    <property type="evidence" value="ECO:0007669"/>
    <property type="project" value="UniProtKB-KW"/>
</dbReference>
<dbReference type="PIRSF" id="PIRSF001455">
    <property type="entry name" value="DHQ_synth"/>
    <property type="match status" value="1"/>
</dbReference>
<feature type="binding site" evidence="18">
    <location>
        <begin position="111"/>
        <end position="115"/>
    </location>
    <ligand>
        <name>NAD(+)</name>
        <dbReference type="ChEBI" id="CHEBI:57540"/>
    </ligand>
</feature>
<gene>
    <name evidence="18" type="primary">aroB</name>
    <name evidence="21" type="ORF">B2M26_06645</name>
</gene>
<dbReference type="GO" id="GO:0009073">
    <property type="term" value="P:aromatic amino acid family biosynthetic process"/>
    <property type="evidence" value="ECO:0007669"/>
    <property type="project" value="UniProtKB-KW"/>
</dbReference>
<dbReference type="GO" id="GO:0005737">
    <property type="term" value="C:cytoplasm"/>
    <property type="evidence" value="ECO:0007669"/>
    <property type="project" value="UniProtKB-SubCell"/>
</dbReference>